<proteinExistence type="predicted"/>
<gene>
    <name evidence="2" type="ORF">DPMN_013325</name>
</gene>
<evidence type="ECO:0008006" key="4">
    <source>
        <dbReference type="Google" id="ProtNLM"/>
    </source>
</evidence>
<evidence type="ECO:0000256" key="1">
    <source>
        <dbReference type="SAM" id="MobiDB-lite"/>
    </source>
</evidence>
<keyword evidence="3" id="KW-1185">Reference proteome</keyword>
<feature type="compositionally biased region" description="Basic and acidic residues" evidence="1">
    <location>
        <begin position="61"/>
        <end position="72"/>
    </location>
</feature>
<evidence type="ECO:0000313" key="3">
    <source>
        <dbReference type="Proteomes" id="UP000828390"/>
    </source>
</evidence>
<dbReference type="AlphaFoldDB" id="A0A9D4N9Q0"/>
<dbReference type="Proteomes" id="UP000828390">
    <property type="component" value="Unassembled WGS sequence"/>
</dbReference>
<evidence type="ECO:0000313" key="2">
    <source>
        <dbReference type="EMBL" id="KAH3889272.1"/>
    </source>
</evidence>
<comment type="caution">
    <text evidence="2">The sequence shown here is derived from an EMBL/GenBank/DDBJ whole genome shotgun (WGS) entry which is preliminary data.</text>
</comment>
<name>A0A9D4N9Q0_DREPO</name>
<reference evidence="2" key="2">
    <citation type="submission" date="2020-11" db="EMBL/GenBank/DDBJ databases">
        <authorList>
            <person name="McCartney M.A."/>
            <person name="Auch B."/>
            <person name="Kono T."/>
            <person name="Mallez S."/>
            <person name="Becker A."/>
            <person name="Gohl D.M."/>
            <person name="Silverstein K.A.T."/>
            <person name="Koren S."/>
            <person name="Bechman K.B."/>
            <person name="Herman A."/>
            <person name="Abrahante J.E."/>
            <person name="Garbe J."/>
        </authorList>
    </citation>
    <scope>NUCLEOTIDE SEQUENCE</scope>
    <source>
        <strain evidence="2">Duluth1</strain>
        <tissue evidence="2">Whole animal</tissue>
    </source>
</reference>
<reference evidence="2" key="1">
    <citation type="journal article" date="2019" name="bioRxiv">
        <title>The Genome of the Zebra Mussel, Dreissena polymorpha: A Resource for Invasive Species Research.</title>
        <authorList>
            <person name="McCartney M.A."/>
            <person name="Auch B."/>
            <person name="Kono T."/>
            <person name="Mallez S."/>
            <person name="Zhang Y."/>
            <person name="Obille A."/>
            <person name="Becker A."/>
            <person name="Abrahante J.E."/>
            <person name="Garbe J."/>
            <person name="Badalamenti J.P."/>
            <person name="Herman A."/>
            <person name="Mangelson H."/>
            <person name="Liachko I."/>
            <person name="Sullivan S."/>
            <person name="Sone E.D."/>
            <person name="Koren S."/>
            <person name="Silverstein K.A.T."/>
            <person name="Beckman K.B."/>
            <person name="Gohl D.M."/>
        </authorList>
    </citation>
    <scope>NUCLEOTIDE SEQUENCE</scope>
    <source>
        <strain evidence="2">Duluth1</strain>
        <tissue evidence="2">Whole animal</tissue>
    </source>
</reference>
<organism evidence="2 3">
    <name type="scientific">Dreissena polymorpha</name>
    <name type="common">Zebra mussel</name>
    <name type="synonym">Mytilus polymorpha</name>
    <dbReference type="NCBI Taxonomy" id="45954"/>
    <lineage>
        <taxon>Eukaryota</taxon>
        <taxon>Metazoa</taxon>
        <taxon>Spiralia</taxon>
        <taxon>Lophotrochozoa</taxon>
        <taxon>Mollusca</taxon>
        <taxon>Bivalvia</taxon>
        <taxon>Autobranchia</taxon>
        <taxon>Heteroconchia</taxon>
        <taxon>Euheterodonta</taxon>
        <taxon>Imparidentia</taxon>
        <taxon>Neoheterodontei</taxon>
        <taxon>Myida</taxon>
        <taxon>Dreissenoidea</taxon>
        <taxon>Dreissenidae</taxon>
        <taxon>Dreissena</taxon>
    </lineage>
</organism>
<accession>A0A9D4N9Q0</accession>
<protein>
    <recommendedName>
        <fullName evidence="4">Reverse transcriptase</fullName>
    </recommendedName>
</protein>
<feature type="region of interest" description="Disordered" evidence="1">
    <location>
        <begin position="45"/>
        <end position="72"/>
    </location>
</feature>
<sequence length="72" mass="7876">MAIRNVHVRQLTDVFGVRTAVRQGCSLLPLLSLLAIDLNGSEAERNPVDSLETVGPPRLCRRSDSLPHPTTD</sequence>
<dbReference type="EMBL" id="JAIWYP010000001">
    <property type="protein sequence ID" value="KAH3889272.1"/>
    <property type="molecule type" value="Genomic_DNA"/>
</dbReference>